<dbReference type="Proteomes" id="UP000596827">
    <property type="component" value="Unassembled WGS sequence"/>
</dbReference>
<dbReference type="RefSeq" id="WP_187085605.1">
    <property type="nucleotide sequence ID" value="NZ_JACORU010000022.1"/>
</dbReference>
<dbReference type="EMBL" id="JACORU010000022">
    <property type="protein sequence ID" value="MBC5768682.1"/>
    <property type="molecule type" value="Genomic_DNA"/>
</dbReference>
<protein>
    <submittedName>
        <fullName evidence="2">GIY-YIG nuclease family protein</fullName>
    </submittedName>
</protein>
<dbReference type="Pfam" id="PF10544">
    <property type="entry name" value="T5orf172"/>
    <property type="match status" value="1"/>
</dbReference>
<reference evidence="2" key="1">
    <citation type="submission" date="2020-08" db="EMBL/GenBank/DDBJ databases">
        <title>Ramlibacter sp. GTP1 16S ribosomal RNA gene genome sequencing and assembly.</title>
        <authorList>
            <person name="Kang M."/>
        </authorList>
    </citation>
    <scope>NUCLEOTIDE SEQUENCE</scope>
    <source>
        <strain evidence="2">GTP1</strain>
    </source>
</reference>
<dbReference type="InterPro" id="IPR018306">
    <property type="entry name" value="Phage_T5_Orf172_DNA-bd"/>
</dbReference>
<gene>
    <name evidence="2" type="ORF">H8R02_29745</name>
</gene>
<evidence type="ECO:0000313" key="2">
    <source>
        <dbReference type="EMBL" id="MBC5768682.1"/>
    </source>
</evidence>
<keyword evidence="3" id="KW-1185">Reference proteome</keyword>
<sequence>MEAETTSLRQKMVAVLKSRGEQLTYRKLTDGLWQDFPEFHAHMLDLNEGIETEARKKLRIRMGMEVKSHPEVFAATMADDVVVVGLAATENDAAIELEEEEEAEAGITPAIYWYTFPAYKAASGPFPIKIGKGANPEARIMQQVTPMPEKPEVLGTFAHPDADNLEKAIQYLLKVRGKRKADAPGAEWFLTTPEEIKVAIQAILGG</sequence>
<evidence type="ECO:0000313" key="3">
    <source>
        <dbReference type="Proteomes" id="UP000596827"/>
    </source>
</evidence>
<dbReference type="SMART" id="SM00974">
    <property type="entry name" value="T5orf172"/>
    <property type="match status" value="1"/>
</dbReference>
<evidence type="ECO:0000259" key="1">
    <source>
        <dbReference type="SMART" id="SM00974"/>
    </source>
</evidence>
<name>A0A923S938_9BURK</name>
<feature type="domain" description="Bacteriophage T5 Orf172 DNA-binding" evidence="1">
    <location>
        <begin position="122"/>
        <end position="203"/>
    </location>
</feature>
<organism evidence="2 3">
    <name type="scientific">Ramlibacter albus</name>
    <dbReference type="NCBI Taxonomy" id="2079448"/>
    <lineage>
        <taxon>Bacteria</taxon>
        <taxon>Pseudomonadati</taxon>
        <taxon>Pseudomonadota</taxon>
        <taxon>Betaproteobacteria</taxon>
        <taxon>Burkholderiales</taxon>
        <taxon>Comamonadaceae</taxon>
        <taxon>Ramlibacter</taxon>
    </lineage>
</organism>
<comment type="caution">
    <text evidence="2">The sequence shown here is derived from an EMBL/GenBank/DDBJ whole genome shotgun (WGS) entry which is preliminary data.</text>
</comment>
<proteinExistence type="predicted"/>
<accession>A0A923S938</accession>
<dbReference type="AlphaFoldDB" id="A0A923S938"/>